<comment type="caution">
    <text evidence="1">The sequence shown here is derived from an EMBL/GenBank/DDBJ whole genome shotgun (WGS) entry which is preliminary data.</text>
</comment>
<dbReference type="SUPFAM" id="SSF51445">
    <property type="entry name" value="(Trans)glycosidases"/>
    <property type="match status" value="1"/>
</dbReference>
<protein>
    <recommendedName>
        <fullName evidence="3">Glycosyl hydrolase family 30 beta sandwich domain-containing protein</fullName>
    </recommendedName>
</protein>
<keyword evidence="2" id="KW-1185">Reference proteome</keyword>
<sequence>MRKIQFMTFPMNWKLESKAFRGRALLLVLILFVLSCKNDVSGLPEKEDDRPVDTESSEFDRTIKVGDPTGKKITPYLTGINTVYSHEDMRTWDDGNKLNHLTNTGISALRYPEGHQVSFWDWEFPYHEPYQDIWNPNYESTLTQAKRDELKEKNKNRMLIDNYFEICRDGNIEPVMGINMFQGWKFDRNEESIQKAVRLVEYCLKQNPKVTYFFLDNEAGHQPEQNNHVPIEEYIQLIPAYSQAIKAIHPEAKLIPNIMRWNVVERMIRETGQYWDVYDNHWYYGSGGKWAYFNLNEWRAEVESEQQVKKIADFNSWKQQYGMEHLEFSYMEWNAPPPNLTADSNPSSLSYAMMGLIQADQLMFFANNDIHMATAWPLMWETESKDTDLSKYNRNLLDKDDSSWLSPSATIFQAYSHVQNGEILENDNDPNSGLRVLAVKREANKGYAVLVLNKSSKDKTIELELPDSVRRVIEGKHFTEGEGVHNVEIKTLSPEFKENKVYISIEGTSFAYLLFDY</sequence>
<dbReference type="Gene3D" id="3.20.20.80">
    <property type="entry name" value="Glycosidases"/>
    <property type="match status" value="1"/>
</dbReference>
<dbReference type="RefSeq" id="WP_200464308.1">
    <property type="nucleotide sequence ID" value="NZ_JAENRR010000012.1"/>
</dbReference>
<evidence type="ECO:0000313" key="2">
    <source>
        <dbReference type="Proteomes" id="UP000605676"/>
    </source>
</evidence>
<evidence type="ECO:0000313" key="1">
    <source>
        <dbReference type="EMBL" id="MBK3517079.1"/>
    </source>
</evidence>
<proteinExistence type="predicted"/>
<evidence type="ECO:0008006" key="3">
    <source>
        <dbReference type="Google" id="ProtNLM"/>
    </source>
</evidence>
<dbReference type="InterPro" id="IPR017853">
    <property type="entry name" value="GH"/>
</dbReference>
<accession>A0ABS1HHG6</accession>
<dbReference type="EMBL" id="JAENRR010000012">
    <property type="protein sequence ID" value="MBK3517079.1"/>
    <property type="molecule type" value="Genomic_DNA"/>
</dbReference>
<dbReference type="Proteomes" id="UP000605676">
    <property type="component" value="Unassembled WGS sequence"/>
</dbReference>
<gene>
    <name evidence="1" type="ORF">JIV24_06970</name>
</gene>
<organism evidence="1 2">
    <name type="scientific">Carboxylicivirga marina</name>
    <dbReference type="NCBI Taxonomy" id="2800988"/>
    <lineage>
        <taxon>Bacteria</taxon>
        <taxon>Pseudomonadati</taxon>
        <taxon>Bacteroidota</taxon>
        <taxon>Bacteroidia</taxon>
        <taxon>Marinilabiliales</taxon>
        <taxon>Marinilabiliaceae</taxon>
        <taxon>Carboxylicivirga</taxon>
    </lineage>
</organism>
<reference evidence="1 2" key="1">
    <citation type="submission" date="2021-01" db="EMBL/GenBank/DDBJ databases">
        <title>Carboxyliciviraga sp.nov., isolated from coastal sediments.</title>
        <authorList>
            <person name="Lu D."/>
            <person name="Zhang T."/>
        </authorList>
    </citation>
    <scope>NUCLEOTIDE SEQUENCE [LARGE SCALE GENOMIC DNA]</scope>
    <source>
        <strain evidence="1 2">N1Y132</strain>
    </source>
</reference>
<name>A0ABS1HHG6_9BACT</name>